<sequence length="51" mass="5535">MASFEGTEKTAAICEQCGSIFAARLWPDGTVRPIGTGERCPCGSERFRLVE</sequence>
<proteinExistence type="predicted"/>
<evidence type="ECO:0000313" key="1">
    <source>
        <dbReference type="EMBL" id="MFC4246437.1"/>
    </source>
</evidence>
<dbReference type="GeneID" id="71854784"/>
<dbReference type="AlphaFoldDB" id="A0ABD5NWG0"/>
<evidence type="ECO:0008006" key="3">
    <source>
        <dbReference type="Google" id="ProtNLM"/>
    </source>
</evidence>
<name>A0ABD5NWG0_9EURY</name>
<protein>
    <recommendedName>
        <fullName evidence="3">Small CPxCG-related zinc finger protein</fullName>
    </recommendedName>
</protein>
<comment type="caution">
    <text evidence="1">The sequence shown here is derived from an EMBL/GenBank/DDBJ whole genome shotgun (WGS) entry which is preliminary data.</text>
</comment>
<reference evidence="1 2" key="1">
    <citation type="journal article" date="2014" name="Int. J. Syst. Evol. Microbiol.">
        <title>Complete genome sequence of Corynebacterium casei LMG S-19264T (=DSM 44701T), isolated from a smear-ripened cheese.</title>
        <authorList>
            <consortium name="US DOE Joint Genome Institute (JGI-PGF)"/>
            <person name="Walter F."/>
            <person name="Albersmeier A."/>
            <person name="Kalinowski J."/>
            <person name="Ruckert C."/>
        </authorList>
    </citation>
    <scope>NUCLEOTIDE SEQUENCE [LARGE SCALE GENOMIC DNA]</scope>
    <source>
        <strain evidence="1 2">IBRC-M 10912</strain>
    </source>
</reference>
<dbReference type="EMBL" id="JBHSDJ010000013">
    <property type="protein sequence ID" value="MFC4246437.1"/>
    <property type="molecule type" value="Genomic_DNA"/>
</dbReference>
<organism evidence="1 2">
    <name type="scientific">Natribaculum luteum</name>
    <dbReference type="NCBI Taxonomy" id="1586232"/>
    <lineage>
        <taxon>Archaea</taxon>
        <taxon>Methanobacteriati</taxon>
        <taxon>Methanobacteriota</taxon>
        <taxon>Stenosarchaea group</taxon>
        <taxon>Halobacteria</taxon>
        <taxon>Halobacteriales</taxon>
        <taxon>Natrialbaceae</taxon>
        <taxon>Natribaculum</taxon>
    </lineage>
</organism>
<dbReference type="Proteomes" id="UP001595821">
    <property type="component" value="Unassembled WGS sequence"/>
</dbReference>
<accession>A0ABD5NWG0</accession>
<dbReference type="RefSeq" id="WP_246967061.1">
    <property type="nucleotide sequence ID" value="NZ_CP095397.1"/>
</dbReference>
<evidence type="ECO:0000313" key="2">
    <source>
        <dbReference type="Proteomes" id="UP001595821"/>
    </source>
</evidence>
<gene>
    <name evidence="1" type="ORF">ACFOZ7_05430</name>
</gene>